<feature type="compositionally biased region" description="Polar residues" evidence="4">
    <location>
        <begin position="88"/>
        <end position="105"/>
    </location>
</feature>
<dbReference type="InterPro" id="IPR013320">
    <property type="entry name" value="ConA-like_dom_sf"/>
</dbReference>
<evidence type="ECO:0000256" key="3">
    <source>
        <dbReference type="ARBA" id="ARBA00038149"/>
    </source>
</evidence>
<dbReference type="Proteomes" id="UP000193467">
    <property type="component" value="Unassembled WGS sequence"/>
</dbReference>
<feature type="region of interest" description="Disordered" evidence="4">
    <location>
        <begin position="545"/>
        <end position="585"/>
    </location>
</feature>
<dbReference type="InterPro" id="IPR037353">
    <property type="entry name" value="ASH2"/>
</dbReference>
<dbReference type="InParanoid" id="A0A1Y2FL57"/>
<dbReference type="OrthoDB" id="10266026at2759"/>
<comment type="caution">
    <text evidence="6">The sequence shown here is derived from an EMBL/GenBank/DDBJ whole genome shotgun (WGS) entry which is preliminary data.</text>
</comment>
<comment type="similarity">
    <text evidence="3">Belongs to the cclA family.</text>
</comment>
<evidence type="ECO:0000313" key="7">
    <source>
        <dbReference type="Proteomes" id="UP000193467"/>
    </source>
</evidence>
<feature type="region of interest" description="Disordered" evidence="4">
    <location>
        <begin position="1"/>
        <end position="107"/>
    </location>
</feature>
<dbReference type="AlphaFoldDB" id="A0A1Y2FL57"/>
<feature type="region of interest" description="Disordered" evidence="4">
    <location>
        <begin position="441"/>
        <end position="476"/>
    </location>
</feature>
<evidence type="ECO:0000259" key="5">
    <source>
        <dbReference type="PROSITE" id="PS50188"/>
    </source>
</evidence>
<evidence type="ECO:0000313" key="6">
    <source>
        <dbReference type="EMBL" id="ORY84084.1"/>
    </source>
</evidence>
<feature type="compositionally biased region" description="Polar residues" evidence="4">
    <location>
        <begin position="15"/>
        <end position="29"/>
    </location>
</feature>
<dbReference type="InterPro" id="IPR001870">
    <property type="entry name" value="B30.2/SPRY"/>
</dbReference>
<dbReference type="InterPro" id="IPR043136">
    <property type="entry name" value="B30.2/SPRY_sf"/>
</dbReference>
<dbReference type="Gene3D" id="2.60.120.920">
    <property type="match status" value="1"/>
</dbReference>
<dbReference type="PROSITE" id="PS50188">
    <property type="entry name" value="B302_SPRY"/>
    <property type="match status" value="1"/>
</dbReference>
<reference evidence="6 7" key="1">
    <citation type="submission" date="2016-07" db="EMBL/GenBank/DDBJ databases">
        <title>Pervasive Adenine N6-methylation of Active Genes in Fungi.</title>
        <authorList>
            <consortium name="DOE Joint Genome Institute"/>
            <person name="Mondo S.J."/>
            <person name="Dannebaum R.O."/>
            <person name="Kuo R.C."/>
            <person name="Labutti K."/>
            <person name="Haridas S."/>
            <person name="Kuo A."/>
            <person name="Salamov A."/>
            <person name="Ahrendt S.R."/>
            <person name="Lipzen A."/>
            <person name="Sullivan W."/>
            <person name="Andreopoulos W.B."/>
            <person name="Clum A."/>
            <person name="Lindquist E."/>
            <person name="Daum C."/>
            <person name="Ramamoorthy G.K."/>
            <person name="Gryganskyi A."/>
            <person name="Culley D."/>
            <person name="Magnuson J.K."/>
            <person name="James T.Y."/>
            <person name="O'Malley M.A."/>
            <person name="Stajich J.E."/>
            <person name="Spatafora J.W."/>
            <person name="Visel A."/>
            <person name="Grigoriev I.V."/>
        </authorList>
    </citation>
    <scope>NUCLEOTIDE SEQUENCE [LARGE SCALE GENOMIC DNA]</scope>
    <source>
        <strain evidence="6 7">62-1032</strain>
    </source>
</reference>
<evidence type="ECO:0000256" key="4">
    <source>
        <dbReference type="SAM" id="MobiDB-lite"/>
    </source>
</evidence>
<evidence type="ECO:0000256" key="2">
    <source>
        <dbReference type="ARBA" id="ARBA00023242"/>
    </source>
</evidence>
<dbReference type="GO" id="GO:0048188">
    <property type="term" value="C:Set1C/COMPASS complex"/>
    <property type="evidence" value="ECO:0007669"/>
    <property type="project" value="InterPro"/>
</dbReference>
<name>A0A1Y2FL57_9BASI</name>
<dbReference type="InterPro" id="IPR003877">
    <property type="entry name" value="SPRY_dom"/>
</dbReference>
<dbReference type="FunCoup" id="A0A1Y2FL57">
    <property type="interactions" value="401"/>
</dbReference>
<evidence type="ECO:0000256" key="1">
    <source>
        <dbReference type="ARBA" id="ARBA00004123"/>
    </source>
</evidence>
<comment type="subcellular location">
    <subcellularLocation>
        <location evidence="1">Nucleus</location>
    </subcellularLocation>
</comment>
<proteinExistence type="inferred from homology"/>
<gene>
    <name evidence="6" type="ORF">BCR35DRAFT_290347</name>
</gene>
<dbReference type="PANTHER" id="PTHR10598:SF0">
    <property type="entry name" value="SET1_ASH2 HISTONE METHYLTRANSFERASE COMPLEX SUBUNIT ASH2"/>
    <property type="match status" value="1"/>
</dbReference>
<keyword evidence="7" id="KW-1185">Reference proteome</keyword>
<accession>A0A1Y2FL57</accession>
<dbReference type="SMART" id="SM00449">
    <property type="entry name" value="SPRY"/>
    <property type="match status" value="1"/>
</dbReference>
<dbReference type="SUPFAM" id="SSF49899">
    <property type="entry name" value="Concanavalin A-like lectins/glucanases"/>
    <property type="match status" value="1"/>
</dbReference>
<dbReference type="EMBL" id="MCGR01000018">
    <property type="protein sequence ID" value="ORY84084.1"/>
    <property type="molecule type" value="Genomic_DNA"/>
</dbReference>
<feature type="compositionally biased region" description="Basic and acidic residues" evidence="4">
    <location>
        <begin position="575"/>
        <end position="585"/>
    </location>
</feature>
<protein>
    <recommendedName>
        <fullName evidence="5">B30.2/SPRY domain-containing protein</fullName>
    </recommendedName>
</protein>
<dbReference type="GO" id="GO:0000976">
    <property type="term" value="F:transcription cis-regulatory region binding"/>
    <property type="evidence" value="ECO:0007669"/>
    <property type="project" value="TreeGrafter"/>
</dbReference>
<dbReference type="PANTHER" id="PTHR10598">
    <property type="entry name" value="SET1/ASH2 HISTONE METHYLTRANSFERASE COMPLEX SUBUNIT ASH2"/>
    <property type="match status" value="1"/>
</dbReference>
<organism evidence="6 7">
    <name type="scientific">Leucosporidium creatinivorum</name>
    <dbReference type="NCBI Taxonomy" id="106004"/>
    <lineage>
        <taxon>Eukaryota</taxon>
        <taxon>Fungi</taxon>
        <taxon>Dikarya</taxon>
        <taxon>Basidiomycota</taxon>
        <taxon>Pucciniomycotina</taxon>
        <taxon>Microbotryomycetes</taxon>
        <taxon>Leucosporidiales</taxon>
        <taxon>Leucosporidium</taxon>
    </lineage>
</organism>
<dbReference type="CDD" id="cd12872">
    <property type="entry name" value="SPRY_Ash2"/>
    <property type="match status" value="1"/>
</dbReference>
<feature type="domain" description="B30.2/SPRY" evidence="5">
    <location>
        <begin position="131"/>
        <end position="324"/>
    </location>
</feature>
<keyword evidence="2" id="KW-0539">Nucleus</keyword>
<dbReference type="STRING" id="106004.A0A1Y2FL57"/>
<sequence>MSGLAEGAAAAAATESPTEQAIPTLNSPSPALEASGDIPPELNSRPSQKRKHSPSTDQLTPSAASPSAAPLPAPNAPTGEAAAEEDSSTVANPPTLIPHTSNLPPSSFEFYQTRGHPISRNGYRYTTCGPSPSSSLPIPIQRLIENPPLGARFSWEDRSTFVLLTEDARTITAEKGWRAARANVGVREGNWYWEVKAERCGGEGANTGAGLGEGSWVRVGVGRRESPLNAPCGFDGYSYGYRDRGGEAVTLACPQTYGQPYTSGSTIGIYISLPPRQPPTDRRDPARIVRKRLPIRYKGQLYFELLEYAPTKEMSELTIDPAMKAKVVVEDKKKVAAPGTKAPPALADQGPPLRPLPKLEKAKIAFFLDGVCQGVAFEDIYDFIPLRQHAGEEGFGGGRTKTDPRTNWHDDGTCAYYPHVSVFGGGIATINAGPNFAFPPPPDLEAALRESPHPPRSAPLLDPKAPGAGGGATWRPLSERYPEFLAEQSRLDDLDEEEAVRVFGEQARKEAEMLAKVEEGGGGAGPLKKVKVPARLEELGVVKKEDVHSVGSGSPAPLSAVGEGRRGNGAGLGEGAREREESVQY</sequence>